<accession>A0A2S4JXA5</accession>
<keyword evidence="3" id="KW-1185">Reference proteome</keyword>
<evidence type="ECO:0000313" key="3">
    <source>
        <dbReference type="Proteomes" id="UP000237350"/>
    </source>
</evidence>
<keyword evidence="1" id="KW-0472">Membrane</keyword>
<organism evidence="2 3">
    <name type="scientific">Alkalispirochaeta sphaeroplastigenens</name>
    <dbReference type="NCBI Taxonomy" id="1187066"/>
    <lineage>
        <taxon>Bacteria</taxon>
        <taxon>Pseudomonadati</taxon>
        <taxon>Spirochaetota</taxon>
        <taxon>Spirochaetia</taxon>
        <taxon>Spirochaetales</taxon>
        <taxon>Spirochaetaceae</taxon>
        <taxon>Alkalispirochaeta</taxon>
    </lineage>
</organism>
<feature type="transmembrane region" description="Helical" evidence="1">
    <location>
        <begin position="241"/>
        <end position="261"/>
    </location>
</feature>
<gene>
    <name evidence="2" type="ORF">AU468_03995</name>
</gene>
<sequence length="266" mass="28917">MRFLHVLRHEVVLQFRSLLLTAGGIAGAVTALQLLRWARGPRLFNIWASLGPVMILAGILVTLGVFGEMRDPRRREELLLRPATAGEKVGAKVLVSTVIFTALLTVAYVVASLLALGGFLLLGGQGNALVFLDRGRWIQRAAESFLGYLPVQAMFTLGAVYFRRNPLGRTLLTAVAWLVSYVLLGAIMVQIVFLPYLSGRYSGVAAPRVEGIALDGMEGSLLSGSIWSRIVPEALALEEPLYGLFNIGVVLICWALAVLRFRESQG</sequence>
<feature type="transmembrane region" description="Helical" evidence="1">
    <location>
        <begin position="98"/>
        <end position="125"/>
    </location>
</feature>
<comment type="caution">
    <text evidence="2">The sequence shown here is derived from an EMBL/GenBank/DDBJ whole genome shotgun (WGS) entry which is preliminary data.</text>
</comment>
<feature type="transmembrane region" description="Helical" evidence="1">
    <location>
        <begin position="46"/>
        <end position="66"/>
    </location>
</feature>
<dbReference type="OrthoDB" id="9899485at2"/>
<evidence type="ECO:0000313" key="2">
    <source>
        <dbReference type="EMBL" id="POR04144.1"/>
    </source>
</evidence>
<evidence type="ECO:0000256" key="1">
    <source>
        <dbReference type="SAM" id="Phobius"/>
    </source>
</evidence>
<feature type="transmembrane region" description="Helical" evidence="1">
    <location>
        <begin position="12"/>
        <end position="34"/>
    </location>
</feature>
<dbReference type="AlphaFoldDB" id="A0A2S4JXA5"/>
<reference evidence="3" key="1">
    <citation type="submission" date="2015-12" db="EMBL/GenBank/DDBJ databases">
        <authorList>
            <person name="Lodha T.D."/>
            <person name="Chintalapati S."/>
            <person name="Chintalapati V.R."/>
            <person name="Sravanthi T."/>
        </authorList>
    </citation>
    <scope>NUCLEOTIDE SEQUENCE [LARGE SCALE GENOMIC DNA]</scope>
    <source>
        <strain evidence="3">JC133</strain>
    </source>
</reference>
<dbReference type="RefSeq" id="WP_103679597.1">
    <property type="nucleotide sequence ID" value="NZ_LPWH01000049.1"/>
</dbReference>
<protein>
    <submittedName>
        <fullName evidence="2">Uncharacterized protein</fullName>
    </submittedName>
</protein>
<name>A0A2S4JXA5_9SPIO</name>
<feature type="transmembrane region" description="Helical" evidence="1">
    <location>
        <begin position="174"/>
        <end position="197"/>
    </location>
</feature>
<keyword evidence="1" id="KW-0812">Transmembrane</keyword>
<dbReference type="Proteomes" id="UP000237350">
    <property type="component" value="Unassembled WGS sequence"/>
</dbReference>
<proteinExistence type="predicted"/>
<feature type="transmembrane region" description="Helical" evidence="1">
    <location>
        <begin position="145"/>
        <end position="162"/>
    </location>
</feature>
<dbReference type="EMBL" id="LPWH01000049">
    <property type="protein sequence ID" value="POR04144.1"/>
    <property type="molecule type" value="Genomic_DNA"/>
</dbReference>
<keyword evidence="1" id="KW-1133">Transmembrane helix</keyword>